<dbReference type="AlphaFoldDB" id="A0A9P7K5A6"/>
<dbReference type="GO" id="GO:0006004">
    <property type="term" value="P:fucose metabolic process"/>
    <property type="evidence" value="ECO:0007669"/>
    <property type="project" value="UniProtKB-KW"/>
</dbReference>
<reference evidence="5" key="2">
    <citation type="submission" date="2021-10" db="EMBL/GenBank/DDBJ databases">
        <title>Phylogenomics reveals ancestral predisposition of the termite-cultivated fungus Termitomyces towards a domesticated lifestyle.</title>
        <authorList>
            <person name="Auxier B."/>
            <person name="Grum-Grzhimaylo A."/>
            <person name="Cardenas M.E."/>
            <person name="Lodge J.D."/>
            <person name="Laessoe T."/>
            <person name="Pedersen O."/>
            <person name="Smith M.E."/>
            <person name="Kuyper T.W."/>
            <person name="Franco-Molano E.A."/>
            <person name="Baroni T.J."/>
            <person name="Aanen D.K."/>
        </authorList>
    </citation>
    <scope>NUCLEOTIDE SEQUENCE</scope>
    <source>
        <strain evidence="5">D49</strain>
    </source>
</reference>
<evidence type="ECO:0000256" key="2">
    <source>
        <dbReference type="ARBA" id="ARBA00023253"/>
    </source>
</evidence>
<dbReference type="EMBL" id="JABCKI010005744">
    <property type="protein sequence ID" value="KAG5638801.1"/>
    <property type="molecule type" value="Genomic_DNA"/>
</dbReference>
<name>A0A9P7K5A6_9AGAR</name>
<keyword evidence="1" id="KW-0808">Transferase</keyword>
<dbReference type="Proteomes" id="UP000717328">
    <property type="component" value="Unassembled WGS sequence"/>
</dbReference>
<dbReference type="GO" id="GO:0016740">
    <property type="term" value="F:transferase activity"/>
    <property type="evidence" value="ECO:0007669"/>
    <property type="project" value="UniProtKB-KW"/>
</dbReference>
<reference evidence="5" key="1">
    <citation type="submission" date="2021-02" db="EMBL/GenBank/DDBJ databases">
        <authorList>
            <person name="Nieuwenhuis M."/>
            <person name="Van De Peppel L.J.J."/>
        </authorList>
    </citation>
    <scope>NUCLEOTIDE SEQUENCE</scope>
    <source>
        <strain evidence="5">D49</strain>
    </source>
</reference>
<sequence>MERGTYRMRAPYAKTPVKSLYPRPSLANKRTTSSSPTSSLAILVILLAFASVSCFGMAYYLFSTRWDTRQLVRRRISDQDIVVDLSQRPLRIKNEPDELFIAYLPHSGFHNQRIAFENALVLARLLNRTLLVPLVHLGNKPIPYAPFNILYQELTLCNKDGLNHCSRIASQTPVPLECIDYINHTHIPWSWLVDLDHLHGEHRLLQTWNMTEAWVQEYLNISKTDILYLKDNNPYHYRFLDSRTDISPSTHKFLESIYIPDLQLSTKRLLHIGTLFGSSRLRLKNYSNIAIRGHVRDVMGFSNPSLLNAAKMITDSLGPFYLGVHLRLRDGDFKKNAVTNVRNIWWHLMHQSLNYTWEETIFLERSFLGQSPEKPEIVIQCQSQSMNTEAWPYSPPNIKCRGRLHSDPQLIRLNMPIFISTDVRANNPLLVRFQRTFPCLFYLSDFPTITAQLDDWYNPMDGIKMAPFMLPFLDALVVGHSWKAVGTENSTFSRFIQDVVWRKFHGLDIIQRG</sequence>
<dbReference type="PANTHER" id="PTHR36050">
    <property type="entry name" value="O-FUCOSYLTRANSFERASE 30"/>
    <property type="match status" value="1"/>
</dbReference>
<evidence type="ECO:0000256" key="4">
    <source>
        <dbReference type="SAM" id="Phobius"/>
    </source>
</evidence>
<gene>
    <name evidence="5" type="ORF">H0H81_010030</name>
</gene>
<dbReference type="PANTHER" id="PTHR36050:SF1">
    <property type="entry name" value="O-FUCOSYLTRANSFERASE 30"/>
    <property type="match status" value="1"/>
</dbReference>
<keyword evidence="2" id="KW-0294">Fucose metabolism</keyword>
<protein>
    <recommendedName>
        <fullName evidence="7">O-fucosyltransferase family protein</fullName>
    </recommendedName>
</protein>
<keyword evidence="3" id="KW-0119">Carbohydrate metabolism</keyword>
<keyword evidence="4" id="KW-0472">Membrane</keyword>
<dbReference type="OrthoDB" id="1882547at2759"/>
<evidence type="ECO:0000256" key="1">
    <source>
        <dbReference type="ARBA" id="ARBA00022679"/>
    </source>
</evidence>
<feature type="transmembrane region" description="Helical" evidence="4">
    <location>
        <begin position="40"/>
        <end position="62"/>
    </location>
</feature>
<comment type="caution">
    <text evidence="5">The sequence shown here is derived from an EMBL/GenBank/DDBJ whole genome shotgun (WGS) entry which is preliminary data.</text>
</comment>
<evidence type="ECO:0008006" key="7">
    <source>
        <dbReference type="Google" id="ProtNLM"/>
    </source>
</evidence>
<keyword evidence="6" id="KW-1185">Reference proteome</keyword>
<proteinExistence type="predicted"/>
<evidence type="ECO:0000313" key="6">
    <source>
        <dbReference type="Proteomes" id="UP000717328"/>
    </source>
</evidence>
<evidence type="ECO:0000313" key="5">
    <source>
        <dbReference type="EMBL" id="KAG5638801.1"/>
    </source>
</evidence>
<dbReference type="InterPro" id="IPR019378">
    <property type="entry name" value="GDP-Fuc_O-FucTrfase"/>
</dbReference>
<dbReference type="Pfam" id="PF10250">
    <property type="entry name" value="O-FucT"/>
    <property type="match status" value="1"/>
</dbReference>
<keyword evidence="4" id="KW-1133">Transmembrane helix</keyword>
<accession>A0A9P7K5A6</accession>
<evidence type="ECO:0000256" key="3">
    <source>
        <dbReference type="ARBA" id="ARBA00023277"/>
    </source>
</evidence>
<organism evidence="5 6">
    <name type="scientific">Sphagnurus paluster</name>
    <dbReference type="NCBI Taxonomy" id="117069"/>
    <lineage>
        <taxon>Eukaryota</taxon>
        <taxon>Fungi</taxon>
        <taxon>Dikarya</taxon>
        <taxon>Basidiomycota</taxon>
        <taxon>Agaricomycotina</taxon>
        <taxon>Agaricomycetes</taxon>
        <taxon>Agaricomycetidae</taxon>
        <taxon>Agaricales</taxon>
        <taxon>Tricholomatineae</taxon>
        <taxon>Lyophyllaceae</taxon>
        <taxon>Sphagnurus</taxon>
    </lineage>
</organism>
<keyword evidence="4" id="KW-0812">Transmembrane</keyword>